<protein>
    <recommendedName>
        <fullName evidence="5">GDSL esterase/lipase</fullName>
    </recommendedName>
</protein>
<sequence>MGEIGGNDYNHALMAGKSIDDLETYVPLVIKTIVSAINVRTKIALEIFFRRHRTRSENSSCSWNLPIGCSPLYLTMYYGLNDEEYDNTTGCLIRLNKFAEHHNELLQRELNHIRECYPDVNIMYGDYYNAAMQFYWYPDKFGFVHGALKACCGGGGPFNYNTSATCGSPSSTTCAQPNVYANWDGLHLTEAAYKLIYEGLFEGSYTIPPFNSSCRTTLRRRGGSSQFA</sequence>
<accession>A0AA38SQH3</accession>
<evidence type="ECO:0000256" key="2">
    <source>
        <dbReference type="ARBA" id="ARBA00023180"/>
    </source>
</evidence>
<dbReference type="Proteomes" id="UP001172457">
    <property type="component" value="Chromosome 5"/>
</dbReference>
<dbReference type="Gene3D" id="3.40.50.1110">
    <property type="entry name" value="SGNH hydrolase"/>
    <property type="match status" value="1"/>
</dbReference>
<dbReference type="Pfam" id="PF00657">
    <property type="entry name" value="Lipase_GDSL"/>
    <property type="match status" value="1"/>
</dbReference>
<dbReference type="InterPro" id="IPR036514">
    <property type="entry name" value="SGNH_hydro_sf"/>
</dbReference>
<reference evidence="3" key="1">
    <citation type="submission" date="2023-03" db="EMBL/GenBank/DDBJ databases">
        <title>Chromosome-scale reference genome and RAD-based genetic map of yellow starthistle (Centaurea solstitialis) reveal putative structural variation and QTLs associated with invader traits.</title>
        <authorList>
            <person name="Reatini B."/>
            <person name="Cang F.A."/>
            <person name="Jiang Q."/>
            <person name="Mckibben M.T.W."/>
            <person name="Barker M.S."/>
            <person name="Rieseberg L.H."/>
            <person name="Dlugosch K.M."/>
        </authorList>
    </citation>
    <scope>NUCLEOTIDE SEQUENCE</scope>
    <source>
        <strain evidence="3">CAN-66</strain>
        <tissue evidence="3">Leaf</tissue>
    </source>
</reference>
<organism evidence="3 4">
    <name type="scientific">Centaurea solstitialis</name>
    <name type="common">yellow star-thistle</name>
    <dbReference type="NCBI Taxonomy" id="347529"/>
    <lineage>
        <taxon>Eukaryota</taxon>
        <taxon>Viridiplantae</taxon>
        <taxon>Streptophyta</taxon>
        <taxon>Embryophyta</taxon>
        <taxon>Tracheophyta</taxon>
        <taxon>Spermatophyta</taxon>
        <taxon>Magnoliopsida</taxon>
        <taxon>eudicotyledons</taxon>
        <taxon>Gunneridae</taxon>
        <taxon>Pentapetalae</taxon>
        <taxon>asterids</taxon>
        <taxon>campanulids</taxon>
        <taxon>Asterales</taxon>
        <taxon>Asteraceae</taxon>
        <taxon>Carduoideae</taxon>
        <taxon>Cardueae</taxon>
        <taxon>Centaureinae</taxon>
        <taxon>Centaurea</taxon>
    </lineage>
</organism>
<keyword evidence="4" id="KW-1185">Reference proteome</keyword>
<dbReference type="GO" id="GO:0016788">
    <property type="term" value="F:hydrolase activity, acting on ester bonds"/>
    <property type="evidence" value="ECO:0007669"/>
    <property type="project" value="InterPro"/>
</dbReference>
<evidence type="ECO:0000313" key="4">
    <source>
        <dbReference type="Proteomes" id="UP001172457"/>
    </source>
</evidence>
<comment type="similarity">
    <text evidence="1">Belongs to the 'GDSL' lipolytic enzyme family.</text>
</comment>
<evidence type="ECO:0000256" key="1">
    <source>
        <dbReference type="ARBA" id="ARBA00008668"/>
    </source>
</evidence>
<proteinExistence type="inferred from homology"/>
<comment type="caution">
    <text evidence="3">The sequence shown here is derived from an EMBL/GenBank/DDBJ whole genome shotgun (WGS) entry which is preliminary data.</text>
</comment>
<dbReference type="AlphaFoldDB" id="A0AA38SQH3"/>
<dbReference type="SUPFAM" id="SSF52266">
    <property type="entry name" value="SGNH hydrolase"/>
    <property type="match status" value="1"/>
</dbReference>
<dbReference type="InterPro" id="IPR001087">
    <property type="entry name" value="GDSL"/>
</dbReference>
<gene>
    <name evidence="3" type="ORF">OSB04_019518</name>
</gene>
<evidence type="ECO:0008006" key="5">
    <source>
        <dbReference type="Google" id="ProtNLM"/>
    </source>
</evidence>
<dbReference type="PANTHER" id="PTHR22835">
    <property type="entry name" value="ZINC FINGER FYVE DOMAIN CONTAINING PROTEIN"/>
    <property type="match status" value="1"/>
</dbReference>
<dbReference type="PANTHER" id="PTHR22835:SF683">
    <property type="entry name" value="OS05G0506800 PROTEIN"/>
    <property type="match status" value="1"/>
</dbReference>
<name>A0AA38SQH3_9ASTR</name>
<dbReference type="EMBL" id="JARYMX010000005">
    <property type="protein sequence ID" value="KAJ9546975.1"/>
    <property type="molecule type" value="Genomic_DNA"/>
</dbReference>
<evidence type="ECO:0000313" key="3">
    <source>
        <dbReference type="EMBL" id="KAJ9546975.1"/>
    </source>
</evidence>
<keyword evidence="2" id="KW-0325">Glycoprotein</keyword>